<reference evidence="3" key="1">
    <citation type="journal article" date="2019" name="Int. J. Syst. Evol. Microbiol.">
        <title>The Global Catalogue of Microorganisms (GCM) 10K type strain sequencing project: providing services to taxonomists for standard genome sequencing and annotation.</title>
        <authorList>
            <consortium name="The Broad Institute Genomics Platform"/>
            <consortium name="The Broad Institute Genome Sequencing Center for Infectious Disease"/>
            <person name="Wu L."/>
            <person name="Ma J."/>
        </authorList>
    </citation>
    <scope>NUCLEOTIDE SEQUENCE [LARGE SCALE GENOMIC DNA]</scope>
    <source>
        <strain evidence="3">CGMCC 4.7393</strain>
    </source>
</reference>
<dbReference type="PROSITE" id="PS51257">
    <property type="entry name" value="PROKAR_LIPOPROTEIN"/>
    <property type="match status" value="1"/>
</dbReference>
<dbReference type="EC" id="3.-.-.-" evidence="2"/>
<evidence type="ECO:0000313" key="3">
    <source>
        <dbReference type="Proteomes" id="UP001596405"/>
    </source>
</evidence>
<dbReference type="PANTHER" id="PTHR46825:SF7">
    <property type="entry name" value="D-ALANYL-D-ALANINE CARBOXYPEPTIDASE"/>
    <property type="match status" value="1"/>
</dbReference>
<sequence length="392" mass="43035">MKKFPIYLLLAVGTFTVFSCGDKKKDPAPIVTPPPVNPGDPVAIAEIDNEVSAFMGRHNVPGVQVAVTKDGKLIYSKGYGLADKEASAIVDTTKLFRIASLSKPITAVAIMRLVEDNKLALTDKVFGANGILGTQYGTQPYQSGITDITVKHLLQHTAGGWTNDNNDPMFTNPNLSAQELISWTLDNRGLNNAPGTAYAYSNFGYNILGRVIEKVSGKSYEEYVKTSIFQPMGIKNMQIGGNTLGDRKANEVKYYGQQGGDPYRYQIARMDAHGGWISSANDLARFLVHVDGFSSKLDLLTGQSTEIMTTPSPQRANYALGWMVNNAGHWWHSGALPGTVTFMARLSTGYNWVILTNTRTTATTMDADIEQIMWKTMNNSNVKWPSKDLFQK</sequence>
<comment type="caution">
    <text evidence="2">The sequence shown here is derived from an EMBL/GenBank/DDBJ whole genome shotgun (WGS) entry which is preliminary data.</text>
</comment>
<keyword evidence="2" id="KW-0378">Hydrolase</keyword>
<dbReference type="EMBL" id="JBHSYQ010000003">
    <property type="protein sequence ID" value="MFC6997503.1"/>
    <property type="molecule type" value="Genomic_DNA"/>
</dbReference>
<dbReference type="InterPro" id="IPR012338">
    <property type="entry name" value="Beta-lactam/transpept-like"/>
</dbReference>
<dbReference type="Pfam" id="PF00144">
    <property type="entry name" value="Beta-lactamase"/>
    <property type="match status" value="1"/>
</dbReference>
<dbReference type="PANTHER" id="PTHR46825">
    <property type="entry name" value="D-ALANYL-D-ALANINE-CARBOXYPEPTIDASE/ENDOPEPTIDASE AMPH"/>
    <property type="match status" value="1"/>
</dbReference>
<proteinExistence type="predicted"/>
<protein>
    <submittedName>
        <fullName evidence="2">Serine hydrolase domain-containing protein</fullName>
        <ecNumber evidence="2">3.-.-.-</ecNumber>
    </submittedName>
</protein>
<dbReference type="Proteomes" id="UP001596405">
    <property type="component" value="Unassembled WGS sequence"/>
</dbReference>
<gene>
    <name evidence="2" type="ORF">ACFQHR_07700</name>
</gene>
<dbReference type="Gene3D" id="3.40.710.10">
    <property type="entry name" value="DD-peptidase/beta-lactamase superfamily"/>
    <property type="match status" value="1"/>
</dbReference>
<dbReference type="InterPro" id="IPR050491">
    <property type="entry name" value="AmpC-like"/>
</dbReference>
<dbReference type="InterPro" id="IPR001466">
    <property type="entry name" value="Beta-lactam-related"/>
</dbReference>
<evidence type="ECO:0000259" key="1">
    <source>
        <dbReference type="Pfam" id="PF00144"/>
    </source>
</evidence>
<accession>A0ABW2DLP9</accession>
<feature type="domain" description="Beta-lactamase-related" evidence="1">
    <location>
        <begin position="48"/>
        <end position="370"/>
    </location>
</feature>
<name>A0ABW2DLP9_9BACT</name>
<dbReference type="GO" id="GO:0016787">
    <property type="term" value="F:hydrolase activity"/>
    <property type="evidence" value="ECO:0007669"/>
    <property type="project" value="UniProtKB-KW"/>
</dbReference>
<dbReference type="SUPFAM" id="SSF56601">
    <property type="entry name" value="beta-lactamase/transpeptidase-like"/>
    <property type="match status" value="1"/>
</dbReference>
<keyword evidence="3" id="KW-1185">Reference proteome</keyword>
<evidence type="ECO:0000313" key="2">
    <source>
        <dbReference type="EMBL" id="MFC6997503.1"/>
    </source>
</evidence>
<dbReference type="RefSeq" id="WP_066619246.1">
    <property type="nucleotide sequence ID" value="NZ_JBHSYQ010000003.1"/>
</dbReference>
<organism evidence="2 3">
    <name type="scientific">Rufibacter roseus</name>
    <dbReference type="NCBI Taxonomy" id="1567108"/>
    <lineage>
        <taxon>Bacteria</taxon>
        <taxon>Pseudomonadati</taxon>
        <taxon>Bacteroidota</taxon>
        <taxon>Cytophagia</taxon>
        <taxon>Cytophagales</taxon>
        <taxon>Hymenobacteraceae</taxon>
        <taxon>Rufibacter</taxon>
    </lineage>
</organism>